<dbReference type="AlphaFoldDB" id="A0A6A6UTZ0"/>
<organism evidence="2 3">
    <name type="scientific">Sporormia fimetaria CBS 119925</name>
    <dbReference type="NCBI Taxonomy" id="1340428"/>
    <lineage>
        <taxon>Eukaryota</taxon>
        <taxon>Fungi</taxon>
        <taxon>Dikarya</taxon>
        <taxon>Ascomycota</taxon>
        <taxon>Pezizomycotina</taxon>
        <taxon>Dothideomycetes</taxon>
        <taxon>Pleosporomycetidae</taxon>
        <taxon>Pleosporales</taxon>
        <taxon>Sporormiaceae</taxon>
        <taxon>Sporormia</taxon>
    </lineage>
</organism>
<accession>A0A6A6UTZ0</accession>
<reference evidence="2" key="1">
    <citation type="journal article" date="2020" name="Stud. Mycol.">
        <title>101 Dothideomycetes genomes: a test case for predicting lifestyles and emergence of pathogens.</title>
        <authorList>
            <person name="Haridas S."/>
            <person name="Albert R."/>
            <person name="Binder M."/>
            <person name="Bloem J."/>
            <person name="Labutti K."/>
            <person name="Salamov A."/>
            <person name="Andreopoulos B."/>
            <person name="Baker S."/>
            <person name="Barry K."/>
            <person name="Bills G."/>
            <person name="Bluhm B."/>
            <person name="Cannon C."/>
            <person name="Castanera R."/>
            <person name="Culley D."/>
            <person name="Daum C."/>
            <person name="Ezra D."/>
            <person name="Gonzalez J."/>
            <person name="Henrissat B."/>
            <person name="Kuo A."/>
            <person name="Liang C."/>
            <person name="Lipzen A."/>
            <person name="Lutzoni F."/>
            <person name="Magnuson J."/>
            <person name="Mondo S."/>
            <person name="Nolan M."/>
            <person name="Ohm R."/>
            <person name="Pangilinan J."/>
            <person name="Park H.-J."/>
            <person name="Ramirez L."/>
            <person name="Alfaro M."/>
            <person name="Sun H."/>
            <person name="Tritt A."/>
            <person name="Yoshinaga Y."/>
            <person name="Zwiers L.-H."/>
            <person name="Turgeon B."/>
            <person name="Goodwin S."/>
            <person name="Spatafora J."/>
            <person name="Crous P."/>
            <person name="Grigoriev I."/>
        </authorList>
    </citation>
    <scope>NUCLEOTIDE SEQUENCE</scope>
    <source>
        <strain evidence="2">CBS 119925</strain>
    </source>
</reference>
<feature type="compositionally biased region" description="Basic and acidic residues" evidence="1">
    <location>
        <begin position="119"/>
        <end position="131"/>
    </location>
</feature>
<feature type="region of interest" description="Disordered" evidence="1">
    <location>
        <begin position="12"/>
        <end position="31"/>
    </location>
</feature>
<proteinExistence type="predicted"/>
<protein>
    <submittedName>
        <fullName evidence="2">Uncharacterized protein</fullName>
    </submittedName>
</protein>
<feature type="compositionally biased region" description="Polar residues" evidence="1">
    <location>
        <begin position="100"/>
        <end position="113"/>
    </location>
</feature>
<keyword evidence="3" id="KW-1185">Reference proteome</keyword>
<dbReference type="EMBL" id="MU006627">
    <property type="protein sequence ID" value="KAF2741738.1"/>
    <property type="molecule type" value="Genomic_DNA"/>
</dbReference>
<sequence>MCLIVFISKSPKRPRLPSDLSQPPEDRTQRTLGRRIAHFIFNRAENADIRLGTPSAPPPYASITINEYPRLPTPSQSSLFELDSIIQPEDIQLAPVDSAPQETQNQVPQNSSPDDAESTDSHRSSDADQLS</sequence>
<evidence type="ECO:0000313" key="3">
    <source>
        <dbReference type="Proteomes" id="UP000799440"/>
    </source>
</evidence>
<feature type="region of interest" description="Disordered" evidence="1">
    <location>
        <begin position="69"/>
        <end position="131"/>
    </location>
</feature>
<gene>
    <name evidence="2" type="ORF">M011DRAFT_463010</name>
</gene>
<dbReference type="Proteomes" id="UP000799440">
    <property type="component" value="Unassembled WGS sequence"/>
</dbReference>
<name>A0A6A6UTZ0_9PLEO</name>
<evidence type="ECO:0000256" key="1">
    <source>
        <dbReference type="SAM" id="MobiDB-lite"/>
    </source>
</evidence>
<evidence type="ECO:0000313" key="2">
    <source>
        <dbReference type="EMBL" id="KAF2741738.1"/>
    </source>
</evidence>